<accession>A0A517SHL4</accession>
<feature type="chain" id="PRO_5022162319" description="DUF1549 domain-containing protein" evidence="2">
    <location>
        <begin position="28"/>
        <end position="540"/>
    </location>
</feature>
<feature type="domain" description="DUF1553" evidence="4">
    <location>
        <begin position="317"/>
        <end position="433"/>
    </location>
</feature>
<sequence length="540" mass="61380" precursor="true">MVRSLPQWGRMTAFGAVLAMLASFAWSAPTPPARPSKKKPPQPKLPELKTPEDKLKFLEAIRASFPTIRSSGGAFTAADLDEMMRKYISKETKTPFTPIVNDETFLRRASIDLTGKTPTPEKIRAFTADKSPKKRAALVDELLASDDYARKWARYWRSVVFHNSAANRNTINPQAFEDWLFTEFKDNRSWDRVVSEMISAQPQRQPNVKAEENGFQQDHGPNNFILACERKPDIIASETARIFMGISVGCAECHDHPFDRWKREQFHEMAAFFANGKYYMTDQDDPSKKSEVKAVFLLGEEPPSTLKPDHLRVAAAAYLVYNSDNYWFARAYVNRMWSELVGDGFYSVDSLGPDKDVVHQLIVNRVSSAFRYAGFDPKWLFRLIMNSEAYQRGIRTIDKPEDLFTSVRPARLRPYEIADNVERLIGELKGARGAVERTFAQNPSTPQSDLEGTVQQALLMMNNGQLQKQLSNSPLKKQLVGIKANDEMVREAFLAVLARTPTPDETKRYADFIKSSKDRNAAIDDLLWVLTNSAEFIVKR</sequence>
<keyword evidence="2" id="KW-0732">Signal</keyword>
<dbReference type="InterPro" id="IPR022655">
    <property type="entry name" value="DUF1553"/>
</dbReference>
<dbReference type="KEGG" id="ccos:Pan44_36600"/>
<feature type="region of interest" description="Disordered" evidence="1">
    <location>
        <begin position="29"/>
        <end position="50"/>
    </location>
</feature>
<proteinExistence type="predicted"/>
<dbReference type="InParanoid" id="A0A517SHL4"/>
<evidence type="ECO:0000256" key="2">
    <source>
        <dbReference type="SAM" id="SignalP"/>
    </source>
</evidence>
<evidence type="ECO:0000313" key="5">
    <source>
        <dbReference type="EMBL" id="QDT55614.1"/>
    </source>
</evidence>
<dbReference type="InterPro" id="IPR011444">
    <property type="entry name" value="DUF1549"/>
</dbReference>
<organism evidence="5 6">
    <name type="scientific">Caulifigura coniformis</name>
    <dbReference type="NCBI Taxonomy" id="2527983"/>
    <lineage>
        <taxon>Bacteria</taxon>
        <taxon>Pseudomonadati</taxon>
        <taxon>Planctomycetota</taxon>
        <taxon>Planctomycetia</taxon>
        <taxon>Planctomycetales</taxon>
        <taxon>Planctomycetaceae</taxon>
        <taxon>Caulifigura</taxon>
    </lineage>
</organism>
<dbReference type="RefSeq" id="WP_145031585.1">
    <property type="nucleotide sequence ID" value="NZ_CP036271.1"/>
</dbReference>
<name>A0A517SHL4_9PLAN</name>
<dbReference type="PANTHER" id="PTHR35889:SF3">
    <property type="entry name" value="F-BOX DOMAIN-CONTAINING PROTEIN"/>
    <property type="match status" value="1"/>
</dbReference>
<evidence type="ECO:0000256" key="1">
    <source>
        <dbReference type="SAM" id="MobiDB-lite"/>
    </source>
</evidence>
<keyword evidence="6" id="KW-1185">Reference proteome</keyword>
<gene>
    <name evidence="5" type="ORF">Pan44_36600</name>
</gene>
<dbReference type="Proteomes" id="UP000315700">
    <property type="component" value="Chromosome"/>
</dbReference>
<dbReference type="EMBL" id="CP036271">
    <property type="protein sequence ID" value="QDT55614.1"/>
    <property type="molecule type" value="Genomic_DNA"/>
</dbReference>
<dbReference type="Pfam" id="PF07587">
    <property type="entry name" value="PSD1"/>
    <property type="match status" value="1"/>
</dbReference>
<evidence type="ECO:0008006" key="7">
    <source>
        <dbReference type="Google" id="ProtNLM"/>
    </source>
</evidence>
<evidence type="ECO:0000259" key="3">
    <source>
        <dbReference type="Pfam" id="PF07583"/>
    </source>
</evidence>
<feature type="domain" description="DUF1549" evidence="3">
    <location>
        <begin position="81"/>
        <end position="275"/>
    </location>
</feature>
<protein>
    <recommendedName>
        <fullName evidence="7">DUF1549 domain-containing protein</fullName>
    </recommendedName>
</protein>
<feature type="signal peptide" evidence="2">
    <location>
        <begin position="1"/>
        <end position="27"/>
    </location>
</feature>
<evidence type="ECO:0000259" key="4">
    <source>
        <dbReference type="Pfam" id="PF07587"/>
    </source>
</evidence>
<reference evidence="5 6" key="1">
    <citation type="submission" date="2019-02" db="EMBL/GenBank/DDBJ databases">
        <title>Deep-cultivation of Planctomycetes and their phenomic and genomic characterization uncovers novel biology.</title>
        <authorList>
            <person name="Wiegand S."/>
            <person name="Jogler M."/>
            <person name="Boedeker C."/>
            <person name="Pinto D."/>
            <person name="Vollmers J."/>
            <person name="Rivas-Marin E."/>
            <person name="Kohn T."/>
            <person name="Peeters S.H."/>
            <person name="Heuer A."/>
            <person name="Rast P."/>
            <person name="Oberbeckmann S."/>
            <person name="Bunk B."/>
            <person name="Jeske O."/>
            <person name="Meyerdierks A."/>
            <person name="Storesund J.E."/>
            <person name="Kallscheuer N."/>
            <person name="Luecker S."/>
            <person name="Lage O.M."/>
            <person name="Pohl T."/>
            <person name="Merkel B.J."/>
            <person name="Hornburger P."/>
            <person name="Mueller R.-W."/>
            <person name="Bruemmer F."/>
            <person name="Labrenz M."/>
            <person name="Spormann A.M."/>
            <person name="Op den Camp H."/>
            <person name="Overmann J."/>
            <person name="Amann R."/>
            <person name="Jetten M.S.M."/>
            <person name="Mascher T."/>
            <person name="Medema M.H."/>
            <person name="Devos D.P."/>
            <person name="Kaster A.-K."/>
            <person name="Ovreas L."/>
            <person name="Rohde M."/>
            <person name="Galperin M.Y."/>
            <person name="Jogler C."/>
        </authorList>
    </citation>
    <scope>NUCLEOTIDE SEQUENCE [LARGE SCALE GENOMIC DNA]</scope>
    <source>
        <strain evidence="5 6">Pan44</strain>
    </source>
</reference>
<dbReference type="PANTHER" id="PTHR35889">
    <property type="entry name" value="CYCLOINULO-OLIGOSACCHARIDE FRUCTANOTRANSFERASE-RELATED"/>
    <property type="match status" value="1"/>
</dbReference>
<dbReference type="Pfam" id="PF07583">
    <property type="entry name" value="PSCyt2"/>
    <property type="match status" value="1"/>
</dbReference>
<dbReference type="OrthoDB" id="289126at2"/>
<dbReference type="AlphaFoldDB" id="A0A517SHL4"/>
<evidence type="ECO:0000313" key="6">
    <source>
        <dbReference type="Proteomes" id="UP000315700"/>
    </source>
</evidence>